<evidence type="ECO:0000313" key="2">
    <source>
        <dbReference type="EMBL" id="CQR72803.1"/>
    </source>
</evidence>
<keyword evidence="3" id="KW-1185">Reference proteome</keyword>
<dbReference type="AlphaFoldDB" id="A0A0U1L0X3"/>
<keyword evidence="1" id="KW-1133">Transmembrane helix</keyword>
<dbReference type="EMBL" id="CTRP01000011">
    <property type="protein sequence ID" value="CQR72803.1"/>
    <property type="molecule type" value="Genomic_DNA"/>
</dbReference>
<reference evidence="3" key="1">
    <citation type="submission" date="2015-03" db="EMBL/GenBank/DDBJ databases">
        <authorList>
            <person name="Nijsse Bart"/>
        </authorList>
    </citation>
    <scope>NUCLEOTIDE SEQUENCE [LARGE SCALE GENOMIC DNA]</scope>
</reference>
<evidence type="ECO:0000313" key="3">
    <source>
        <dbReference type="Proteomes" id="UP000049855"/>
    </source>
</evidence>
<feature type="transmembrane region" description="Helical" evidence="1">
    <location>
        <begin position="34"/>
        <end position="53"/>
    </location>
</feature>
<sequence length="89" mass="10317">MPVPVINEGMLTSRHQEAGPRKNMVDRNAVWRKVYGTVAVATIVIMLYILATFETIKQYQLLTTIIGCLLAIYIWRKGNIRLSKFFFRK</sequence>
<proteinExistence type="predicted"/>
<gene>
    <name evidence="2" type="ORF">SpAn4DRAFT_3263</name>
</gene>
<keyword evidence="1" id="KW-0812">Transmembrane</keyword>
<name>A0A0U1L0X3_9FIRM</name>
<evidence type="ECO:0000256" key="1">
    <source>
        <dbReference type="SAM" id="Phobius"/>
    </source>
</evidence>
<organism evidence="2 3">
    <name type="scientific">Sporomusa ovata</name>
    <dbReference type="NCBI Taxonomy" id="2378"/>
    <lineage>
        <taxon>Bacteria</taxon>
        <taxon>Bacillati</taxon>
        <taxon>Bacillota</taxon>
        <taxon>Negativicutes</taxon>
        <taxon>Selenomonadales</taxon>
        <taxon>Sporomusaceae</taxon>
        <taxon>Sporomusa</taxon>
    </lineage>
</organism>
<accession>A0A0U1L0X3</accession>
<feature type="transmembrane region" description="Helical" evidence="1">
    <location>
        <begin position="59"/>
        <end position="75"/>
    </location>
</feature>
<keyword evidence="1" id="KW-0472">Membrane</keyword>
<dbReference type="Proteomes" id="UP000049855">
    <property type="component" value="Unassembled WGS sequence"/>
</dbReference>
<protein>
    <submittedName>
        <fullName evidence="2">Uncharacterized protein</fullName>
    </submittedName>
</protein>